<sequence length="520" mass="57648">MRALLLALLILPVVAAAETPEAWPVEHYDPAKQAPADLLLPMPCGGQMAFQKVVVPLDASDPLADRRVRLGQSLDRTGYAEYLRDDFLRGPFVDEQAGTTFYYIGRYEVTQGQFRALQGDCTPLARQDRIARGGLSWFDAVTLAQNYTAWLYANAAGALPTVDGAKGYLRLPTETEWEYATRGGAVIDANRFSDLTFFEDGEMRDYAIHQGAGAGRGRLNPVGLRLPNPLGLYDVYGNAEELMLEAFRLNALGRAHGQVGGVVTRGGSVLSDEDQIYSAQRTEYPPFDVRTGRPLRGDSFGARFVISTYVATSEARLSDIRDRWITRAEGAREGEEVDASAMLSGLIEAEPDPHRRGALADLQLELRRNRDQVQTALQQSARSTLLAGTVFAEALIENARGIDNKAANIRMLVTLQRAGRKSEVFDRQVQKHVSEIAEMRHLQQVYLLSYRTALDTLVSDIGTETRNTALDVLREELKLSGQTGLKRDLDRFVTTVEAYEKQPDMQTADLLRQTLEGPQH</sequence>
<feature type="domain" description="Sulfatase-modifying factor enzyme-like" evidence="2">
    <location>
        <begin position="100"/>
        <end position="282"/>
    </location>
</feature>
<dbReference type="OrthoDB" id="9768004at2"/>
<dbReference type="PANTHER" id="PTHR23150:SF19">
    <property type="entry name" value="FORMYLGLYCINE-GENERATING ENZYME"/>
    <property type="match status" value="1"/>
</dbReference>
<dbReference type="Gene3D" id="3.90.1580.10">
    <property type="entry name" value="paralog of FGE (formylglycine-generating enzyme)"/>
    <property type="match status" value="1"/>
</dbReference>
<protein>
    <submittedName>
        <fullName evidence="3">Formylglycine-generating sulfatase enzyme</fullName>
    </submittedName>
</protein>
<dbReference type="EMBL" id="FWFO01000001">
    <property type="protein sequence ID" value="SLN48762.1"/>
    <property type="molecule type" value="Genomic_DNA"/>
</dbReference>
<dbReference type="InterPro" id="IPR005532">
    <property type="entry name" value="SUMF_dom"/>
</dbReference>
<name>A0A1Y5SVH5_9RHOB</name>
<dbReference type="AlphaFoldDB" id="A0A1Y5SVH5"/>
<keyword evidence="4" id="KW-1185">Reference proteome</keyword>
<feature type="chain" id="PRO_5013345924" evidence="1">
    <location>
        <begin position="18"/>
        <end position="520"/>
    </location>
</feature>
<evidence type="ECO:0000313" key="3">
    <source>
        <dbReference type="EMBL" id="SLN48762.1"/>
    </source>
</evidence>
<dbReference type="GO" id="GO:0120147">
    <property type="term" value="F:formylglycine-generating oxidase activity"/>
    <property type="evidence" value="ECO:0007669"/>
    <property type="project" value="TreeGrafter"/>
</dbReference>
<proteinExistence type="predicted"/>
<keyword evidence="1" id="KW-0732">Signal</keyword>
<organism evidence="3 4">
    <name type="scientific">Falsiruegeria litorea R37</name>
    <dbReference type="NCBI Taxonomy" id="1200284"/>
    <lineage>
        <taxon>Bacteria</taxon>
        <taxon>Pseudomonadati</taxon>
        <taxon>Pseudomonadota</taxon>
        <taxon>Alphaproteobacteria</taxon>
        <taxon>Rhodobacterales</taxon>
        <taxon>Roseobacteraceae</taxon>
        <taxon>Falsiruegeria</taxon>
    </lineage>
</organism>
<dbReference type="Pfam" id="PF03781">
    <property type="entry name" value="FGE-sulfatase"/>
    <property type="match status" value="1"/>
</dbReference>
<feature type="signal peptide" evidence="1">
    <location>
        <begin position="1"/>
        <end position="17"/>
    </location>
</feature>
<gene>
    <name evidence="3" type="ORF">TRL7639_02695</name>
</gene>
<dbReference type="InterPro" id="IPR051043">
    <property type="entry name" value="Sulfatase_Mod_Factor_Kinase"/>
</dbReference>
<dbReference type="InterPro" id="IPR042095">
    <property type="entry name" value="SUMF_sf"/>
</dbReference>
<reference evidence="3 4" key="1">
    <citation type="submission" date="2017-03" db="EMBL/GenBank/DDBJ databases">
        <authorList>
            <person name="Afonso C.L."/>
            <person name="Miller P.J."/>
            <person name="Scott M.A."/>
            <person name="Spackman E."/>
            <person name="Goraichik I."/>
            <person name="Dimitrov K.M."/>
            <person name="Suarez D.L."/>
            <person name="Swayne D.E."/>
        </authorList>
    </citation>
    <scope>NUCLEOTIDE SEQUENCE [LARGE SCALE GENOMIC DNA]</scope>
    <source>
        <strain evidence="3 4">CECT 7639</strain>
    </source>
</reference>
<dbReference type="InterPro" id="IPR016187">
    <property type="entry name" value="CTDL_fold"/>
</dbReference>
<accession>A0A1Y5SVH5</accession>
<evidence type="ECO:0000313" key="4">
    <source>
        <dbReference type="Proteomes" id="UP000193077"/>
    </source>
</evidence>
<evidence type="ECO:0000259" key="2">
    <source>
        <dbReference type="Pfam" id="PF03781"/>
    </source>
</evidence>
<dbReference type="SUPFAM" id="SSF56436">
    <property type="entry name" value="C-type lectin-like"/>
    <property type="match status" value="1"/>
</dbReference>
<dbReference type="Proteomes" id="UP000193077">
    <property type="component" value="Unassembled WGS sequence"/>
</dbReference>
<dbReference type="RefSeq" id="WP_085796131.1">
    <property type="nucleotide sequence ID" value="NZ_FWFO01000001.1"/>
</dbReference>
<dbReference type="PANTHER" id="PTHR23150">
    <property type="entry name" value="SULFATASE MODIFYING FACTOR 1, 2"/>
    <property type="match status" value="1"/>
</dbReference>
<evidence type="ECO:0000256" key="1">
    <source>
        <dbReference type="SAM" id="SignalP"/>
    </source>
</evidence>